<dbReference type="EMBL" id="JAOYFB010000041">
    <property type="protein sequence ID" value="KAK4045243.1"/>
    <property type="molecule type" value="Genomic_DNA"/>
</dbReference>
<reference evidence="2 3" key="1">
    <citation type="journal article" date="2023" name="Nucleic Acids Res.">
        <title>The hologenome of Daphnia magna reveals possible DNA methylation and microbiome-mediated evolution of the host genome.</title>
        <authorList>
            <person name="Chaturvedi A."/>
            <person name="Li X."/>
            <person name="Dhandapani V."/>
            <person name="Marshall H."/>
            <person name="Kissane S."/>
            <person name="Cuenca-Cambronero M."/>
            <person name="Asole G."/>
            <person name="Calvet F."/>
            <person name="Ruiz-Romero M."/>
            <person name="Marangio P."/>
            <person name="Guigo R."/>
            <person name="Rago D."/>
            <person name="Mirbahai L."/>
            <person name="Eastwood N."/>
            <person name="Colbourne J.K."/>
            <person name="Zhou J."/>
            <person name="Mallon E."/>
            <person name="Orsini L."/>
        </authorList>
    </citation>
    <scope>NUCLEOTIDE SEQUENCE [LARGE SCALE GENOMIC DNA]</scope>
    <source>
        <strain evidence="2">LRV0_1</strain>
    </source>
</reference>
<accession>A0ABR0B9I4</accession>
<comment type="caution">
    <text evidence="2">The sequence shown here is derived from an EMBL/GenBank/DDBJ whole genome shotgun (WGS) entry which is preliminary data.</text>
</comment>
<gene>
    <name evidence="2" type="ORF">OUZ56_032651</name>
</gene>
<feature type="compositionally biased region" description="Polar residues" evidence="1">
    <location>
        <begin position="19"/>
        <end position="29"/>
    </location>
</feature>
<evidence type="ECO:0000256" key="1">
    <source>
        <dbReference type="SAM" id="MobiDB-lite"/>
    </source>
</evidence>
<evidence type="ECO:0000313" key="3">
    <source>
        <dbReference type="Proteomes" id="UP001234178"/>
    </source>
</evidence>
<proteinExistence type="predicted"/>
<protein>
    <submittedName>
        <fullName evidence="2">Uncharacterized protein</fullName>
    </submittedName>
</protein>
<feature type="region of interest" description="Disordered" evidence="1">
    <location>
        <begin position="1"/>
        <end position="82"/>
    </location>
</feature>
<dbReference type="Proteomes" id="UP001234178">
    <property type="component" value="Unassembled WGS sequence"/>
</dbReference>
<keyword evidence="3" id="KW-1185">Reference proteome</keyword>
<feature type="compositionally biased region" description="Low complexity" evidence="1">
    <location>
        <begin position="7"/>
        <end position="18"/>
    </location>
</feature>
<organism evidence="2 3">
    <name type="scientific">Daphnia magna</name>
    <dbReference type="NCBI Taxonomy" id="35525"/>
    <lineage>
        <taxon>Eukaryota</taxon>
        <taxon>Metazoa</taxon>
        <taxon>Ecdysozoa</taxon>
        <taxon>Arthropoda</taxon>
        <taxon>Crustacea</taxon>
        <taxon>Branchiopoda</taxon>
        <taxon>Diplostraca</taxon>
        <taxon>Cladocera</taxon>
        <taxon>Anomopoda</taxon>
        <taxon>Daphniidae</taxon>
        <taxon>Daphnia</taxon>
    </lineage>
</organism>
<evidence type="ECO:0000313" key="2">
    <source>
        <dbReference type="EMBL" id="KAK4045243.1"/>
    </source>
</evidence>
<sequence>MSLYRGPSPTDASSSATTNLDASTIQRPSRSPWIGSRPMRFARSIRKARPPSISAGAGATTPSTSREVQGCRSGLPRQKGRDRITKKERSEIKEMVAKKLRAALAPTTRLFEVSWDVVAGFVRVFSHWSGVADAVNELFERTFFTRLTPESPYIAATFAKSDPSQARFQNPAHEAAWAALEPTIFVTTEGAL</sequence>
<name>A0ABR0B9I4_9CRUS</name>